<feature type="compositionally biased region" description="Basic and acidic residues" evidence="3">
    <location>
        <begin position="73"/>
        <end position="88"/>
    </location>
</feature>
<sequence>MEARRKLMQARARLNESRLGQQHLSRSHHELDFIDATGGFARSVNTPPSPALQRRKSETELIVQNPSAFSLADNHRKPSRQDSDDRPVLRRRRYTRKQRKSVTIDPETSLILAAGAHSSSSDEELQVKNVSRAAAKLNQSRGLSASVNVLSPEEEAKPAHKKRSNTRGPAARRANRRSALQKSQVAASATSLDQLKSDTSTLRPEKRSMSVRDLNGEEFDFSNKDSVTRWTSQILAELDSLPSSCINLTESDKIDSRPMLVRKADQNGMNGMHVNESRKFSTLQARSPSKPPPIPPHRQSMFEAQRPSDNRTTGDGLMTSSVIEPMTSAFGSAKSTLGNVPKRFEDSLTASIDNVNSWISSFENLMTTSFHNVMRDSVYSLRSDGSSTITRDREDSNATTLMASLSDSDGDGTPLAHTPVHFEQVQSPTSSDKPSSSEATTPSSVPKREPPQLEEVPETSRPIPAPRTTLVERNSETSTMVSSVDRISPTVGHQPAAKSMQIKAPRSVITSNNTMQTSTVRQERDIVSGGSLSSVRRRMGTKDTLADVDARLSSSIARLSRSVYGELNEQEQSPTKNNRLSIPAMRRDRCSSEKRIDQTGKGSSSELERWKKRAQCRSRDQHDGMLSKNEPRSVNRVVASLIRSIEDSRYSAPDRPAQLSVESAGQDAATQTSPSSISRSSSFDWINDPSETGLRDLTTPVGTPHSEHLPQIPTISKQAESSSETDDADREVAEMTQNVENSEKSGREATAALDREKHKLFAEMEESIAMLLEYGEHQAAKPPLSRRNLPREKSNDSNSLKLSHASATSKTSSDSLPSDRRRSGGGSNLAMTESIYDNMPKERRKKTQEITSSLPKQGVRQPSLTSLGSSDNSSSVLLSPEQQRKALKPMNLEDTNHYATLNVPLLSSSTRAGSCEMLAACPNEPDNYNLEAKLKTAEEDALECCHWLRQAGFPQYAKLYQEGGFPIDIRSVQLDHEFLGPDSLRALYRRLNTLNRCAIMRIDQVVLRRRNDNYRGYGMYDGFDDDDSIALSGNWRYQRHSHTWSRVGNEQMYGVPGRTVCPKPNWDSYRDQLDPRRYEVREVRDPYASKRTGRQLERYDDRPDCNGNAAQNKLQRSHSERIKERARAIMKKMDLRSSSRRRKDSRHREPTTMVIGDPVLVSYDSASPESMRMLPRPNHIDARVHVGTTNGVSAISAAADRQARSKSARRQGVVMLSPSSPDSSEDSFLLPGHRRPAGPSTKARRDRSVPPQLVDTDYDYAPQERLRRERGYESYLYPSSPGGNMTRNAAPPSRLNRRALQQAVAATYDGGVSPYYGSGGYSSPVYSSPYSTRSYQSPPVPARNLVIQSDGYFMHDVSPDTSLSRVRPPRSESPSTSSGVPQLRVDTQAIKSESSLDNTDEEQSSGTTTMNHNRRDSGVGSSLSRSPSGPSSQRLRQSILPYSINSYSFLMNTSHAGSLQSKRRAADRSLMSSSIMSSCSSDDAFFTDVQLARCIDSLSVLELARLSKLAYLRVTAILEKHMGPGSTVKIGDLSPTQNGIAKNWTVQKFLKKIKQMDGKTGREIEVVAVFGQPLAVIQRRSGLCLPRTILEVLRYLRQMSPDTVGIFRKNGVKSRILEVRGICDRDSDVDVFIDENRLDPGQVHDVADMLKQYLRELPEPLMTARLSETFANIFIHVPENERMLALQYAILLLPDENREALQTLLLFLSDVSKHAENNSMPAQNLAVCFTPSLFHLSASRLDKITPTRRHKTIGAAGMPTEREMRETKAAQQCLTFLIQNCRSVFVAAETSPDDRVQSDNDAPLLKELGLNGPRAYLIDKVLDLVKEHSERWKGWIFDGTHEDVEISCKIPNDCHPLKLFRVWIDVAAPPKQVMNRIMRERNVWDTSVVNWRTIDVLHVPDTDLHQYVLNDTVGHPTRDCFVVRFHRADLSEIRGACVIAERSVQCNETQLLGGISAAVLDSRFLIEPKAGHSRVTYLSRVDLRGRCPSWYNKVYGNIIARQMIRLRDSFQSSSESIGPETKV</sequence>
<feature type="compositionally biased region" description="Basic and acidic residues" evidence="3">
    <location>
        <begin position="1262"/>
        <end position="1272"/>
    </location>
</feature>
<feature type="region of interest" description="Disordered" evidence="3">
    <location>
        <begin position="1085"/>
        <end position="1152"/>
    </location>
</feature>
<feature type="compositionally biased region" description="Basic and acidic residues" evidence="3">
    <location>
        <begin position="741"/>
        <end position="750"/>
    </location>
</feature>
<feature type="compositionally biased region" description="Basic residues" evidence="3">
    <location>
        <begin position="89"/>
        <end position="100"/>
    </location>
</feature>
<feature type="compositionally biased region" description="Basic and acidic residues" evidence="3">
    <location>
        <begin position="1085"/>
        <end position="1104"/>
    </location>
</feature>
<feature type="compositionally biased region" description="Low complexity" evidence="3">
    <location>
        <begin position="673"/>
        <end position="682"/>
    </location>
</feature>
<evidence type="ECO:0000313" key="6">
    <source>
        <dbReference type="Proteomes" id="UP000025227"/>
    </source>
</evidence>
<feature type="compositionally biased region" description="Polar residues" evidence="3">
    <location>
        <begin position="796"/>
        <end position="811"/>
    </location>
</feature>
<evidence type="ECO:0000259" key="4">
    <source>
        <dbReference type="PROSITE" id="PS50238"/>
    </source>
</evidence>
<dbReference type="PANTHER" id="PTHR12659">
    <property type="entry name" value="RHO-TYPE GTPASE ACTIVATING PROTEIN"/>
    <property type="match status" value="1"/>
</dbReference>
<dbReference type="GO" id="GO:0005096">
    <property type="term" value="F:GTPase activator activity"/>
    <property type="evidence" value="ECO:0007669"/>
    <property type="project" value="UniProtKB-KW"/>
</dbReference>
<dbReference type="Gene3D" id="3.30.530.20">
    <property type="match status" value="1"/>
</dbReference>
<dbReference type="SUPFAM" id="SSF48350">
    <property type="entry name" value="GTPase activation domain, GAP"/>
    <property type="match status" value="1"/>
</dbReference>
<dbReference type="Gene3D" id="1.10.555.10">
    <property type="entry name" value="Rho GTPase activation protein"/>
    <property type="match status" value="1"/>
</dbReference>
<dbReference type="GO" id="GO:0008289">
    <property type="term" value="F:lipid binding"/>
    <property type="evidence" value="ECO:0007669"/>
    <property type="project" value="InterPro"/>
</dbReference>
<dbReference type="InterPro" id="IPR008936">
    <property type="entry name" value="Rho_GTPase_activation_prot"/>
</dbReference>
<accession>A0A7I5E942</accession>
<proteinExistence type="predicted"/>
<feature type="region of interest" description="Disordered" evidence="3">
    <location>
        <begin position="424"/>
        <end position="540"/>
    </location>
</feature>
<feature type="compositionally biased region" description="Polar residues" evidence="3">
    <location>
        <begin position="570"/>
        <end position="580"/>
    </location>
</feature>
<feature type="compositionally biased region" description="Polar residues" evidence="3">
    <location>
        <begin position="660"/>
        <end position="672"/>
    </location>
</feature>
<dbReference type="PROSITE" id="PS50238">
    <property type="entry name" value="RHOGAP"/>
    <property type="match status" value="1"/>
</dbReference>
<feature type="domain" description="START" evidence="5">
    <location>
        <begin position="1818"/>
        <end position="2019"/>
    </location>
</feature>
<feature type="compositionally biased region" description="Basic and acidic residues" evidence="3">
    <location>
        <begin position="1117"/>
        <end position="1137"/>
    </location>
</feature>
<dbReference type="Pfam" id="PF01852">
    <property type="entry name" value="START"/>
    <property type="match status" value="1"/>
</dbReference>
<dbReference type="GO" id="GO:0035023">
    <property type="term" value="P:regulation of Rho protein signal transduction"/>
    <property type="evidence" value="ECO:0007669"/>
    <property type="project" value="TreeGrafter"/>
</dbReference>
<dbReference type="Gene3D" id="1.10.287.2070">
    <property type="match status" value="1"/>
</dbReference>
<keyword evidence="2" id="KW-0597">Phosphoprotein</keyword>
<dbReference type="PROSITE" id="PS50848">
    <property type="entry name" value="START"/>
    <property type="match status" value="1"/>
</dbReference>
<feature type="compositionally biased region" description="Low complexity" evidence="3">
    <location>
        <begin position="1362"/>
        <end position="1378"/>
    </location>
</feature>
<feature type="region of interest" description="Disordered" evidence="3">
    <location>
        <begin position="649"/>
        <end position="750"/>
    </location>
</feature>
<dbReference type="InterPro" id="IPR002913">
    <property type="entry name" value="START_lipid-bd_dom"/>
</dbReference>
<dbReference type="OrthoDB" id="10003330at2759"/>
<evidence type="ECO:0000313" key="7">
    <source>
        <dbReference type="WBParaSite" id="HCON_00078060-00001"/>
    </source>
</evidence>
<dbReference type="PANTHER" id="PTHR12659:SF7">
    <property type="entry name" value="CROSSVEINLESS C, ISOFORM C"/>
    <property type="match status" value="1"/>
</dbReference>
<evidence type="ECO:0000256" key="2">
    <source>
        <dbReference type="ARBA" id="ARBA00022553"/>
    </source>
</evidence>
<feature type="compositionally biased region" description="Polar residues" evidence="3">
    <location>
        <begin position="713"/>
        <end position="722"/>
    </location>
</feature>
<dbReference type="SUPFAM" id="SSF55961">
    <property type="entry name" value="Bet v1-like"/>
    <property type="match status" value="1"/>
</dbReference>
<feature type="compositionally biased region" description="Polar residues" evidence="3">
    <location>
        <begin position="178"/>
        <end position="202"/>
    </location>
</feature>
<evidence type="ECO:0000256" key="1">
    <source>
        <dbReference type="ARBA" id="ARBA00022468"/>
    </source>
</evidence>
<dbReference type="Pfam" id="PF00620">
    <property type="entry name" value="RhoGAP"/>
    <property type="match status" value="1"/>
</dbReference>
<feature type="region of interest" description="Disordered" evidence="3">
    <location>
        <begin position="1"/>
        <end position="24"/>
    </location>
</feature>
<feature type="compositionally biased region" description="Basic and acidic residues" evidence="3">
    <location>
        <begin position="585"/>
        <end position="598"/>
    </location>
</feature>
<feature type="compositionally biased region" description="Low complexity" evidence="3">
    <location>
        <begin position="427"/>
        <end position="437"/>
    </location>
</feature>
<feature type="region of interest" description="Disordered" evidence="3">
    <location>
        <begin position="138"/>
        <end position="209"/>
    </location>
</feature>
<dbReference type="OMA" id="CHEVIVN"/>
<dbReference type="SMART" id="SM00324">
    <property type="entry name" value="RhoGAP"/>
    <property type="match status" value="1"/>
</dbReference>
<dbReference type="InterPro" id="IPR023393">
    <property type="entry name" value="START-like_dom_sf"/>
</dbReference>
<name>A0A7I5E942_HAECO</name>
<dbReference type="GO" id="GO:0030036">
    <property type="term" value="P:actin cytoskeleton organization"/>
    <property type="evidence" value="ECO:0007669"/>
    <property type="project" value="TreeGrafter"/>
</dbReference>
<keyword evidence="6" id="KW-1185">Reference proteome</keyword>
<feature type="region of interest" description="Disordered" evidence="3">
    <location>
        <begin position="565"/>
        <end position="632"/>
    </location>
</feature>
<dbReference type="SMART" id="SM00234">
    <property type="entry name" value="START"/>
    <property type="match status" value="1"/>
</dbReference>
<dbReference type="InterPro" id="IPR000198">
    <property type="entry name" value="RhoGAP_dom"/>
</dbReference>
<feature type="compositionally biased region" description="Low complexity" evidence="3">
    <location>
        <begin position="863"/>
        <end position="879"/>
    </location>
</feature>
<dbReference type="WBParaSite" id="HCON_00078060-00001">
    <property type="protein sequence ID" value="HCON_00078060-00001"/>
    <property type="gene ID" value="HCON_00078060"/>
</dbReference>
<feature type="compositionally biased region" description="Basic and acidic residues" evidence="3">
    <location>
        <begin position="617"/>
        <end position="632"/>
    </location>
</feature>
<evidence type="ECO:0000256" key="3">
    <source>
        <dbReference type="SAM" id="MobiDB-lite"/>
    </source>
</evidence>
<dbReference type="Proteomes" id="UP000025227">
    <property type="component" value="Unplaced"/>
</dbReference>
<feature type="region of interest" description="Disordered" evidence="3">
    <location>
        <begin position="280"/>
        <end position="313"/>
    </location>
</feature>
<feature type="region of interest" description="Disordered" evidence="3">
    <location>
        <begin position="1356"/>
        <end position="1434"/>
    </location>
</feature>
<feature type="compositionally biased region" description="Polar residues" evidence="3">
    <location>
        <begin position="508"/>
        <end position="520"/>
    </location>
</feature>
<feature type="region of interest" description="Disordered" evidence="3">
    <location>
        <begin position="1197"/>
        <end position="1291"/>
    </location>
</feature>
<feature type="compositionally biased region" description="Low complexity" evidence="3">
    <location>
        <begin position="1420"/>
        <end position="1434"/>
    </location>
</feature>
<organism evidence="6 7">
    <name type="scientific">Haemonchus contortus</name>
    <name type="common">Barber pole worm</name>
    <dbReference type="NCBI Taxonomy" id="6289"/>
    <lineage>
        <taxon>Eukaryota</taxon>
        <taxon>Metazoa</taxon>
        <taxon>Ecdysozoa</taxon>
        <taxon>Nematoda</taxon>
        <taxon>Chromadorea</taxon>
        <taxon>Rhabditida</taxon>
        <taxon>Rhabditina</taxon>
        <taxon>Rhabditomorpha</taxon>
        <taxon>Strongyloidea</taxon>
        <taxon>Trichostrongylidae</taxon>
        <taxon>Haemonchus</taxon>
    </lineage>
</organism>
<protein>
    <submittedName>
        <fullName evidence="7">UBA domain-containing protein</fullName>
    </submittedName>
</protein>
<feature type="compositionally biased region" description="Polar residues" evidence="3">
    <location>
        <begin position="138"/>
        <end position="149"/>
    </location>
</feature>
<dbReference type="GO" id="GO:0007165">
    <property type="term" value="P:signal transduction"/>
    <property type="evidence" value="ECO:0007669"/>
    <property type="project" value="InterPro"/>
</dbReference>
<dbReference type="InterPro" id="IPR013761">
    <property type="entry name" value="SAM/pointed_sf"/>
</dbReference>
<keyword evidence="1" id="KW-0343">GTPase activation</keyword>
<dbReference type="SUPFAM" id="SSF47769">
    <property type="entry name" value="SAM/Pointed domain"/>
    <property type="match status" value="1"/>
</dbReference>
<feature type="domain" description="Rho-GAP" evidence="4">
    <location>
        <begin position="1572"/>
        <end position="1785"/>
    </location>
</feature>
<evidence type="ECO:0000259" key="5">
    <source>
        <dbReference type="PROSITE" id="PS50848"/>
    </source>
</evidence>
<feature type="region of interest" description="Disordered" evidence="3">
    <location>
        <begin position="66"/>
        <end position="102"/>
    </location>
</feature>
<feature type="region of interest" description="Disordered" evidence="3">
    <location>
        <begin position="779"/>
        <end position="882"/>
    </location>
</feature>
<reference evidence="7" key="1">
    <citation type="submission" date="2020-12" db="UniProtKB">
        <authorList>
            <consortium name="WormBaseParasite"/>
        </authorList>
    </citation>
    <scope>IDENTIFICATION</scope>
    <source>
        <strain evidence="7">MHco3</strain>
    </source>
</reference>